<evidence type="ECO:0000313" key="2">
    <source>
        <dbReference type="EMBL" id="KAK5778807.1"/>
    </source>
</evidence>
<dbReference type="Pfam" id="PF01738">
    <property type="entry name" value="DLH"/>
    <property type="match status" value="1"/>
</dbReference>
<dbReference type="SUPFAM" id="SSF53474">
    <property type="entry name" value="alpha/beta-Hydrolases"/>
    <property type="match status" value="1"/>
</dbReference>
<feature type="domain" description="Dienelactone hydrolase" evidence="1">
    <location>
        <begin position="34"/>
        <end position="253"/>
    </location>
</feature>
<keyword evidence="3" id="KW-1185">Reference proteome</keyword>
<dbReference type="PANTHER" id="PTHR47562:SF2">
    <property type="entry name" value="CARBOXYMETHYLENEBUTENOLIDASE-RELATED"/>
    <property type="match status" value="1"/>
</dbReference>
<dbReference type="AlphaFoldDB" id="A0AAN7WNK6"/>
<sequence length="270" mass="30613">MLVREEQIDSITRYGKNPLHIFIWTPFIENYPRAQFPGIILFSEIYQVTETVRRLAKRIASNGYIVMSPSLFHNFVGSEPLPFNNQGKEDGNDYKIQKPLDSYDEDIDICCKKLYEMANFDGRGIGATGMCLGGHLAFRSLLNESVCCATCFSPTDIDSKTLGFGMNDNTLSRITKEVGPSKELLLIFGTESTKIGSKGRDLIRDNLRSNGINFSILELMDTDTNFISDERDNDKFNPTLSECCFSLMFEQFNRRLKTSLGCYTTTNEEK</sequence>
<dbReference type="GO" id="GO:0016787">
    <property type="term" value="F:hydrolase activity"/>
    <property type="evidence" value="ECO:0007669"/>
    <property type="project" value="InterPro"/>
</dbReference>
<dbReference type="InterPro" id="IPR029058">
    <property type="entry name" value="AB_hydrolase_fold"/>
</dbReference>
<dbReference type="Gene3D" id="3.40.50.1820">
    <property type="entry name" value="alpha/beta hydrolase"/>
    <property type="match status" value="1"/>
</dbReference>
<evidence type="ECO:0000313" key="3">
    <source>
        <dbReference type="Proteomes" id="UP001306508"/>
    </source>
</evidence>
<name>A0AAN7WNK6_9SACH</name>
<organism evidence="2 3">
    <name type="scientific">Arxiozyma heterogenica</name>
    <dbReference type="NCBI Taxonomy" id="278026"/>
    <lineage>
        <taxon>Eukaryota</taxon>
        <taxon>Fungi</taxon>
        <taxon>Dikarya</taxon>
        <taxon>Ascomycota</taxon>
        <taxon>Saccharomycotina</taxon>
        <taxon>Saccharomycetes</taxon>
        <taxon>Saccharomycetales</taxon>
        <taxon>Saccharomycetaceae</taxon>
        <taxon>Arxiozyma</taxon>
    </lineage>
</organism>
<gene>
    <name evidence="2" type="ORF">RI543_003731</name>
</gene>
<dbReference type="Proteomes" id="UP001306508">
    <property type="component" value="Unassembled WGS sequence"/>
</dbReference>
<proteinExistence type="predicted"/>
<reference evidence="3" key="1">
    <citation type="submission" date="2023-07" db="EMBL/GenBank/DDBJ databases">
        <title>A draft genome of Kazachstania heterogenica Y-27499.</title>
        <authorList>
            <person name="Donic C."/>
            <person name="Kralova J.S."/>
            <person name="Fidel L."/>
            <person name="Ben-Dor S."/>
            <person name="Jung S."/>
        </authorList>
    </citation>
    <scope>NUCLEOTIDE SEQUENCE [LARGE SCALE GENOMIC DNA]</scope>
    <source>
        <strain evidence="3">Y27499</strain>
    </source>
</reference>
<evidence type="ECO:0000259" key="1">
    <source>
        <dbReference type="Pfam" id="PF01738"/>
    </source>
</evidence>
<dbReference type="PANTHER" id="PTHR47562">
    <property type="match status" value="1"/>
</dbReference>
<dbReference type="InterPro" id="IPR002925">
    <property type="entry name" value="Dienelactn_hydro"/>
</dbReference>
<protein>
    <recommendedName>
        <fullName evidence="1">Dienelactone hydrolase domain-containing protein</fullName>
    </recommendedName>
</protein>
<accession>A0AAN7WNK6</accession>
<dbReference type="EMBL" id="JAWIZZ010000051">
    <property type="protein sequence ID" value="KAK5778807.1"/>
    <property type="molecule type" value="Genomic_DNA"/>
</dbReference>
<comment type="caution">
    <text evidence="2">The sequence shown here is derived from an EMBL/GenBank/DDBJ whole genome shotgun (WGS) entry which is preliminary data.</text>
</comment>